<keyword evidence="1" id="KW-0812">Transmembrane</keyword>
<keyword evidence="1" id="KW-0472">Membrane</keyword>
<organism evidence="2 3">
    <name type="scientific">Trichonephila clavata</name>
    <name type="common">Joro spider</name>
    <name type="synonym">Nephila clavata</name>
    <dbReference type="NCBI Taxonomy" id="2740835"/>
    <lineage>
        <taxon>Eukaryota</taxon>
        <taxon>Metazoa</taxon>
        <taxon>Ecdysozoa</taxon>
        <taxon>Arthropoda</taxon>
        <taxon>Chelicerata</taxon>
        <taxon>Arachnida</taxon>
        <taxon>Araneae</taxon>
        <taxon>Araneomorphae</taxon>
        <taxon>Entelegynae</taxon>
        <taxon>Araneoidea</taxon>
        <taxon>Nephilidae</taxon>
        <taxon>Trichonephila</taxon>
    </lineage>
</organism>
<keyword evidence="1" id="KW-1133">Transmembrane helix</keyword>
<dbReference type="OrthoDB" id="5141738at2759"/>
<dbReference type="Proteomes" id="UP000887116">
    <property type="component" value="Unassembled WGS sequence"/>
</dbReference>
<reference evidence="2" key="1">
    <citation type="submission" date="2020-07" db="EMBL/GenBank/DDBJ databases">
        <title>Multicomponent nature underlies the extraordinary mechanical properties of spider dragline silk.</title>
        <authorList>
            <person name="Kono N."/>
            <person name="Nakamura H."/>
            <person name="Mori M."/>
            <person name="Yoshida Y."/>
            <person name="Ohtoshi R."/>
            <person name="Malay A.D."/>
            <person name="Moran D.A.P."/>
            <person name="Tomita M."/>
            <person name="Numata K."/>
            <person name="Arakawa K."/>
        </authorList>
    </citation>
    <scope>NUCLEOTIDE SEQUENCE</scope>
</reference>
<dbReference type="AlphaFoldDB" id="A0A8X6FNY2"/>
<gene>
    <name evidence="2" type="ORF">TNCT_681751</name>
</gene>
<proteinExistence type="predicted"/>
<name>A0A8X6FNY2_TRICU</name>
<evidence type="ECO:0000256" key="1">
    <source>
        <dbReference type="SAM" id="Phobius"/>
    </source>
</evidence>
<accession>A0A8X6FNY2</accession>
<feature type="transmembrane region" description="Helical" evidence="1">
    <location>
        <begin position="6"/>
        <end position="27"/>
    </location>
</feature>
<feature type="non-terminal residue" evidence="2">
    <location>
        <position position="1"/>
    </location>
</feature>
<comment type="caution">
    <text evidence="2">The sequence shown here is derived from an EMBL/GenBank/DDBJ whole genome shotgun (WGS) entry which is preliminary data.</text>
</comment>
<sequence length="60" mass="6498">GKATHPAIPQVVFGVLAATGGCLVMLLPETNNRQSQIHLQKPLKSLDNTDNTSQNKFIEL</sequence>
<evidence type="ECO:0000313" key="3">
    <source>
        <dbReference type="Proteomes" id="UP000887116"/>
    </source>
</evidence>
<dbReference type="EMBL" id="BMAO01012962">
    <property type="protein sequence ID" value="GFQ85178.1"/>
    <property type="molecule type" value="Genomic_DNA"/>
</dbReference>
<protein>
    <submittedName>
        <fullName evidence="2">Uncharacterized protein</fullName>
    </submittedName>
</protein>
<keyword evidence="3" id="KW-1185">Reference proteome</keyword>
<evidence type="ECO:0000313" key="2">
    <source>
        <dbReference type="EMBL" id="GFQ85178.1"/>
    </source>
</evidence>